<feature type="domain" description="DUF6597" evidence="1">
    <location>
        <begin position="4"/>
        <end position="49"/>
    </location>
</feature>
<dbReference type="STRING" id="929556.Solca_2849"/>
<dbReference type="Pfam" id="PF20240">
    <property type="entry name" value="DUF6597"/>
    <property type="match status" value="1"/>
</dbReference>
<dbReference type="EMBL" id="CP003349">
    <property type="protein sequence ID" value="AFD07874.1"/>
    <property type="molecule type" value="Genomic_DNA"/>
</dbReference>
<organism evidence="2 3">
    <name type="scientific">Solitalea canadensis (strain ATCC 29591 / DSM 3403 / JCM 21819 / LMG 8368 / NBRC 15130 / NCIMB 12057 / USAM 9D)</name>
    <name type="common">Flexibacter canadensis</name>
    <dbReference type="NCBI Taxonomy" id="929556"/>
    <lineage>
        <taxon>Bacteria</taxon>
        <taxon>Pseudomonadati</taxon>
        <taxon>Bacteroidota</taxon>
        <taxon>Sphingobacteriia</taxon>
        <taxon>Sphingobacteriales</taxon>
        <taxon>Sphingobacteriaceae</taxon>
        <taxon>Solitalea</taxon>
    </lineage>
</organism>
<accession>H8KS86</accession>
<name>H8KS86_SOLCM</name>
<dbReference type="RefSeq" id="WP_014681101.1">
    <property type="nucleotide sequence ID" value="NC_017770.1"/>
</dbReference>
<evidence type="ECO:0000313" key="2">
    <source>
        <dbReference type="EMBL" id="AFD07874.1"/>
    </source>
</evidence>
<dbReference type="AlphaFoldDB" id="H8KS86"/>
<dbReference type="InterPro" id="IPR046532">
    <property type="entry name" value="DUF6597"/>
</dbReference>
<protein>
    <recommendedName>
        <fullName evidence="1">DUF6597 domain-containing protein</fullName>
    </recommendedName>
</protein>
<evidence type="ECO:0000259" key="1">
    <source>
        <dbReference type="Pfam" id="PF20240"/>
    </source>
</evidence>
<dbReference type="KEGG" id="scn:Solca_2849"/>
<dbReference type="Proteomes" id="UP000007590">
    <property type="component" value="Chromosome"/>
</dbReference>
<dbReference type="eggNOG" id="COG2207">
    <property type="taxonomic scope" value="Bacteria"/>
</dbReference>
<reference evidence="2" key="1">
    <citation type="submission" date="2012-02" db="EMBL/GenBank/DDBJ databases">
        <title>The complete genome of Solitalea canadensis DSM 3403.</title>
        <authorList>
            <consortium name="US DOE Joint Genome Institute (JGI-PGF)"/>
            <person name="Lucas S."/>
            <person name="Copeland A."/>
            <person name="Lapidus A."/>
            <person name="Glavina del Rio T."/>
            <person name="Dalin E."/>
            <person name="Tice H."/>
            <person name="Bruce D."/>
            <person name="Goodwin L."/>
            <person name="Pitluck S."/>
            <person name="Peters L."/>
            <person name="Ovchinnikova G."/>
            <person name="Lu M."/>
            <person name="Kyrpides N."/>
            <person name="Mavromatis K."/>
            <person name="Ivanova N."/>
            <person name="Brettin T."/>
            <person name="Detter J.C."/>
            <person name="Han C."/>
            <person name="Larimer F."/>
            <person name="Land M."/>
            <person name="Hauser L."/>
            <person name="Markowitz V."/>
            <person name="Cheng J.-F."/>
            <person name="Hugenholtz P."/>
            <person name="Woyke T."/>
            <person name="Wu D."/>
            <person name="Spring S."/>
            <person name="Schroeder M."/>
            <person name="Kopitz M."/>
            <person name="Brambilla E."/>
            <person name="Klenk H.-P."/>
            <person name="Eisen J.A."/>
        </authorList>
    </citation>
    <scope>NUCLEOTIDE SEQUENCE</scope>
    <source>
        <strain evidence="2">DSM 3403</strain>
    </source>
</reference>
<dbReference type="OrthoDB" id="323290at2"/>
<gene>
    <name evidence="2" type="ordered locus">Solca_2849</name>
</gene>
<proteinExistence type="predicted"/>
<dbReference type="HOGENOM" id="CLU_3048070_0_0_10"/>
<evidence type="ECO:0000313" key="3">
    <source>
        <dbReference type="Proteomes" id="UP000007590"/>
    </source>
</evidence>
<keyword evidence="3" id="KW-1185">Reference proteome</keyword>
<sequence length="54" mass="6336">MLFKEIIPGEKLQPYVKCFWILESETDAALEDTLFPSGFMEVAFNKELLYFKKS</sequence>